<feature type="compositionally biased region" description="Basic and acidic residues" evidence="1">
    <location>
        <begin position="107"/>
        <end position="116"/>
    </location>
</feature>
<gene>
    <name evidence="2" type="ORF">NDU88_002311</name>
</gene>
<protein>
    <submittedName>
        <fullName evidence="2">Uncharacterized protein</fullName>
    </submittedName>
</protein>
<dbReference type="AlphaFoldDB" id="A0AAV7VA78"/>
<evidence type="ECO:0000313" key="3">
    <source>
        <dbReference type="Proteomes" id="UP001066276"/>
    </source>
</evidence>
<dbReference type="Proteomes" id="UP001066276">
    <property type="component" value="Chromosome 2_1"/>
</dbReference>
<keyword evidence="3" id="KW-1185">Reference proteome</keyword>
<dbReference type="EMBL" id="JANPWB010000003">
    <property type="protein sequence ID" value="KAJ1198470.1"/>
    <property type="molecule type" value="Genomic_DNA"/>
</dbReference>
<proteinExistence type="predicted"/>
<name>A0AAV7VA78_PLEWA</name>
<accession>A0AAV7VA78</accession>
<feature type="region of interest" description="Disordered" evidence="1">
    <location>
        <begin position="55"/>
        <end position="116"/>
    </location>
</feature>
<evidence type="ECO:0000256" key="1">
    <source>
        <dbReference type="SAM" id="MobiDB-lite"/>
    </source>
</evidence>
<evidence type="ECO:0000313" key="2">
    <source>
        <dbReference type="EMBL" id="KAJ1198470.1"/>
    </source>
</evidence>
<reference evidence="2" key="1">
    <citation type="journal article" date="2022" name="bioRxiv">
        <title>Sequencing and chromosome-scale assembly of the giantPleurodeles waltlgenome.</title>
        <authorList>
            <person name="Brown T."/>
            <person name="Elewa A."/>
            <person name="Iarovenko S."/>
            <person name="Subramanian E."/>
            <person name="Araus A.J."/>
            <person name="Petzold A."/>
            <person name="Susuki M."/>
            <person name="Suzuki K.-i.T."/>
            <person name="Hayashi T."/>
            <person name="Toyoda A."/>
            <person name="Oliveira C."/>
            <person name="Osipova E."/>
            <person name="Leigh N.D."/>
            <person name="Simon A."/>
            <person name="Yun M.H."/>
        </authorList>
    </citation>
    <scope>NUCLEOTIDE SEQUENCE</scope>
    <source>
        <strain evidence="2">20211129_DDA</strain>
        <tissue evidence="2">Liver</tissue>
    </source>
</reference>
<sequence length="116" mass="12370">MLRRATGPTVPGLRPALPGFFDLGQGLLLQPLRPAAGAFRSLRCLLPYGRAELGEKGVSPASAERRLRRAQSVMSAAAPQPSRCQEAETKVSELRGGAARPQAPNKLEARRLDVTG</sequence>
<comment type="caution">
    <text evidence="2">The sequence shown here is derived from an EMBL/GenBank/DDBJ whole genome shotgun (WGS) entry which is preliminary data.</text>
</comment>
<organism evidence="2 3">
    <name type="scientific">Pleurodeles waltl</name>
    <name type="common">Iberian ribbed newt</name>
    <dbReference type="NCBI Taxonomy" id="8319"/>
    <lineage>
        <taxon>Eukaryota</taxon>
        <taxon>Metazoa</taxon>
        <taxon>Chordata</taxon>
        <taxon>Craniata</taxon>
        <taxon>Vertebrata</taxon>
        <taxon>Euteleostomi</taxon>
        <taxon>Amphibia</taxon>
        <taxon>Batrachia</taxon>
        <taxon>Caudata</taxon>
        <taxon>Salamandroidea</taxon>
        <taxon>Salamandridae</taxon>
        <taxon>Pleurodelinae</taxon>
        <taxon>Pleurodeles</taxon>
    </lineage>
</organism>